<evidence type="ECO:0000256" key="2">
    <source>
        <dbReference type="SAM" id="Phobius"/>
    </source>
</evidence>
<keyword evidence="4" id="KW-1185">Reference proteome</keyword>
<dbReference type="EMBL" id="SOAZ01000011">
    <property type="protein sequence ID" value="TDT58423.1"/>
    <property type="molecule type" value="Genomic_DNA"/>
</dbReference>
<proteinExistence type="predicted"/>
<dbReference type="OrthoDB" id="1952449at2"/>
<dbReference type="RefSeq" id="WP_133628223.1">
    <property type="nucleotide sequence ID" value="NZ_SOAZ01000011.1"/>
</dbReference>
<dbReference type="Proteomes" id="UP000295325">
    <property type="component" value="Unassembled WGS sequence"/>
</dbReference>
<evidence type="ECO:0000256" key="1">
    <source>
        <dbReference type="SAM" id="MobiDB-lite"/>
    </source>
</evidence>
<keyword evidence="2" id="KW-1133">Transmembrane helix</keyword>
<accession>A0A4R7KRY3</accession>
<feature type="region of interest" description="Disordered" evidence="1">
    <location>
        <begin position="58"/>
        <end position="93"/>
    </location>
</feature>
<feature type="compositionally biased region" description="Basic and acidic residues" evidence="1">
    <location>
        <begin position="58"/>
        <end position="73"/>
    </location>
</feature>
<reference evidence="3 4" key="1">
    <citation type="submission" date="2019-03" db="EMBL/GenBank/DDBJ databases">
        <title>Genomic Encyclopedia of Type Strains, Phase IV (KMG-IV): sequencing the most valuable type-strain genomes for metagenomic binning, comparative biology and taxonomic classification.</title>
        <authorList>
            <person name="Goeker M."/>
        </authorList>
    </citation>
    <scope>NUCLEOTIDE SEQUENCE [LARGE SCALE GENOMIC DNA]</scope>
    <source>
        <strain evidence="3 4">DSM 24455</strain>
    </source>
</reference>
<name>A0A4R7KRY3_9CLOT</name>
<protein>
    <recommendedName>
        <fullName evidence="5">WD40 repeat protein</fullName>
    </recommendedName>
</protein>
<evidence type="ECO:0000313" key="4">
    <source>
        <dbReference type="Proteomes" id="UP000295325"/>
    </source>
</evidence>
<sequence length="276" mass="31293">MRKPSIFSSNYREQMRRRRINIILIVLILISAVFFGVKYYISNDIKFLKGEKAADIQKGQKNDNKQAPDKSQDNKSQANLQNPGNEQKQAEGKNISYYEYKTAEGGTIKVEYTVQADRKEIIGLKEDNSTVSFDISPDKQRIVFEDKASGDIVLGDVNNTFIKIQLKEYISKASGVVIKQESTVKNKPWHIWAQKPHFTSDGRVVYVSHLPFVKKGNNLYLWTVNMDGTGHKFLGKLGYNINNISYDGFDEKGGLKIKDGDKSYYLAPGANHIALQ</sequence>
<gene>
    <name evidence="3" type="ORF">EDD71_11171</name>
</gene>
<keyword evidence="2" id="KW-0472">Membrane</keyword>
<dbReference type="SUPFAM" id="SSF82171">
    <property type="entry name" value="DPP6 N-terminal domain-like"/>
    <property type="match status" value="1"/>
</dbReference>
<evidence type="ECO:0000313" key="3">
    <source>
        <dbReference type="EMBL" id="TDT58423.1"/>
    </source>
</evidence>
<comment type="caution">
    <text evidence="3">The sequence shown here is derived from an EMBL/GenBank/DDBJ whole genome shotgun (WGS) entry which is preliminary data.</text>
</comment>
<keyword evidence="2" id="KW-0812">Transmembrane</keyword>
<organism evidence="3 4">
    <name type="scientific">Fonticella tunisiensis</name>
    <dbReference type="NCBI Taxonomy" id="1096341"/>
    <lineage>
        <taxon>Bacteria</taxon>
        <taxon>Bacillati</taxon>
        <taxon>Bacillota</taxon>
        <taxon>Clostridia</taxon>
        <taxon>Eubacteriales</taxon>
        <taxon>Clostridiaceae</taxon>
        <taxon>Fonticella</taxon>
    </lineage>
</organism>
<feature type="transmembrane region" description="Helical" evidence="2">
    <location>
        <begin position="20"/>
        <end position="41"/>
    </location>
</feature>
<dbReference type="AlphaFoldDB" id="A0A4R7KRY3"/>
<evidence type="ECO:0008006" key="5">
    <source>
        <dbReference type="Google" id="ProtNLM"/>
    </source>
</evidence>
<feature type="compositionally biased region" description="Polar residues" evidence="1">
    <location>
        <begin position="74"/>
        <end position="87"/>
    </location>
</feature>